<feature type="non-terminal residue" evidence="2">
    <location>
        <position position="185"/>
    </location>
</feature>
<keyword evidence="1" id="KW-0472">Membrane</keyword>
<protein>
    <submittedName>
        <fullName evidence="2">Uncharacterized protein</fullName>
    </submittedName>
</protein>
<keyword evidence="1" id="KW-0812">Transmembrane</keyword>
<reference evidence="2 3" key="1">
    <citation type="submission" date="2020-02" db="EMBL/GenBank/DDBJ databases">
        <title>Whole-genome analyses of novel actinobacteria.</title>
        <authorList>
            <person name="Sahin N."/>
            <person name="Tatar D."/>
        </authorList>
    </citation>
    <scope>NUCLEOTIDE SEQUENCE [LARGE SCALE GENOMIC DNA]</scope>
    <source>
        <strain evidence="2 3">SB3404</strain>
    </source>
</reference>
<feature type="transmembrane region" description="Helical" evidence="1">
    <location>
        <begin position="83"/>
        <end position="106"/>
    </location>
</feature>
<dbReference type="EMBL" id="JAAKZZ010001100">
    <property type="protein sequence ID" value="NGO74041.1"/>
    <property type="molecule type" value="Genomic_DNA"/>
</dbReference>
<evidence type="ECO:0000313" key="3">
    <source>
        <dbReference type="Proteomes" id="UP000477722"/>
    </source>
</evidence>
<evidence type="ECO:0000313" key="2">
    <source>
        <dbReference type="EMBL" id="NGO74041.1"/>
    </source>
</evidence>
<dbReference type="RefSeq" id="WP_206442746.1">
    <property type="nucleotide sequence ID" value="NZ_JAAKZZ010001100.1"/>
</dbReference>
<dbReference type="AlphaFoldDB" id="A0A6G4XBL7"/>
<sequence length="185" mass="20099">GIVRLLWVLGLAGLVRLLGLVEVGRGLFRLVLRGTGRGLLTVARGLLLRVSAGRLLGRAALVAVEVREGVVLRGLRRLRRTLLVLRLVRVLRLGLLGLLVLGLLGLLRVLRLVRLGLLRLIGLLRLLGLVLVGLPGVVVGLLLGVLLLLRRLRSRHQAVDAGELHRPRVVPVRQHARGALRLGRG</sequence>
<dbReference type="Proteomes" id="UP000477722">
    <property type="component" value="Unassembled WGS sequence"/>
</dbReference>
<name>A0A6G4XBL7_9ACTN</name>
<keyword evidence="1" id="KW-1133">Transmembrane helix</keyword>
<accession>A0A6G4XBL7</accession>
<proteinExistence type="predicted"/>
<gene>
    <name evidence="2" type="ORF">G5C65_38145</name>
</gene>
<organism evidence="2 3">
    <name type="scientific">Streptomyces boncukensis</name>
    <dbReference type="NCBI Taxonomy" id="2711219"/>
    <lineage>
        <taxon>Bacteria</taxon>
        <taxon>Bacillati</taxon>
        <taxon>Actinomycetota</taxon>
        <taxon>Actinomycetes</taxon>
        <taxon>Kitasatosporales</taxon>
        <taxon>Streptomycetaceae</taxon>
        <taxon>Streptomyces</taxon>
    </lineage>
</organism>
<keyword evidence="3" id="KW-1185">Reference proteome</keyword>
<feature type="transmembrane region" description="Helical" evidence="1">
    <location>
        <begin position="126"/>
        <end position="149"/>
    </location>
</feature>
<evidence type="ECO:0000256" key="1">
    <source>
        <dbReference type="SAM" id="Phobius"/>
    </source>
</evidence>
<feature type="transmembrane region" description="Helical" evidence="1">
    <location>
        <begin position="6"/>
        <end position="28"/>
    </location>
</feature>
<comment type="caution">
    <text evidence="2">The sequence shown here is derived from an EMBL/GenBank/DDBJ whole genome shotgun (WGS) entry which is preliminary data.</text>
</comment>
<feature type="non-terminal residue" evidence="2">
    <location>
        <position position="1"/>
    </location>
</feature>